<gene>
    <name evidence="1" type="ORF">METZ01_LOCUS75542</name>
</gene>
<accession>A0A381U525</accession>
<dbReference type="AlphaFoldDB" id="A0A381U525"/>
<sequence>MTGLLAPQSLQRGKKIKNLYILQTGPNYSNHHKNRLPYFLVYTGKHKDRDLFGFFQYQQRVYPAIFVQKRFVNKWPRVVEML</sequence>
<dbReference type="EMBL" id="UINC01005652">
    <property type="protein sequence ID" value="SVA22688.1"/>
    <property type="molecule type" value="Genomic_DNA"/>
</dbReference>
<evidence type="ECO:0000313" key="1">
    <source>
        <dbReference type="EMBL" id="SVA22688.1"/>
    </source>
</evidence>
<name>A0A381U525_9ZZZZ</name>
<reference evidence="1" key="1">
    <citation type="submission" date="2018-05" db="EMBL/GenBank/DDBJ databases">
        <authorList>
            <person name="Lanie J.A."/>
            <person name="Ng W.-L."/>
            <person name="Kazmierczak K.M."/>
            <person name="Andrzejewski T.M."/>
            <person name="Davidsen T.M."/>
            <person name="Wayne K.J."/>
            <person name="Tettelin H."/>
            <person name="Glass J.I."/>
            <person name="Rusch D."/>
            <person name="Podicherti R."/>
            <person name="Tsui H.-C.T."/>
            <person name="Winkler M.E."/>
        </authorList>
    </citation>
    <scope>NUCLEOTIDE SEQUENCE</scope>
</reference>
<organism evidence="1">
    <name type="scientific">marine metagenome</name>
    <dbReference type="NCBI Taxonomy" id="408172"/>
    <lineage>
        <taxon>unclassified sequences</taxon>
        <taxon>metagenomes</taxon>
        <taxon>ecological metagenomes</taxon>
    </lineage>
</organism>
<protein>
    <submittedName>
        <fullName evidence="1">Uncharacterized protein</fullName>
    </submittedName>
</protein>
<proteinExistence type="predicted"/>